<organism evidence="1 2">
    <name type="scientific">Cucumis melo var. makuwa</name>
    <name type="common">Oriental melon</name>
    <dbReference type="NCBI Taxonomy" id="1194695"/>
    <lineage>
        <taxon>Eukaryota</taxon>
        <taxon>Viridiplantae</taxon>
        <taxon>Streptophyta</taxon>
        <taxon>Embryophyta</taxon>
        <taxon>Tracheophyta</taxon>
        <taxon>Spermatophyta</taxon>
        <taxon>Magnoliopsida</taxon>
        <taxon>eudicotyledons</taxon>
        <taxon>Gunneridae</taxon>
        <taxon>Pentapetalae</taxon>
        <taxon>rosids</taxon>
        <taxon>fabids</taxon>
        <taxon>Cucurbitales</taxon>
        <taxon>Cucurbitaceae</taxon>
        <taxon>Benincaseae</taxon>
        <taxon>Cucumis</taxon>
    </lineage>
</organism>
<evidence type="ECO:0000313" key="2">
    <source>
        <dbReference type="Proteomes" id="UP000321393"/>
    </source>
</evidence>
<protein>
    <submittedName>
        <fullName evidence="1">NBS-LRR type resistance protein</fullName>
    </submittedName>
</protein>
<proteinExistence type="predicted"/>
<dbReference type="EMBL" id="SSTE01019881">
    <property type="protein sequence ID" value="KAA0035927.1"/>
    <property type="molecule type" value="Genomic_DNA"/>
</dbReference>
<reference evidence="1 2" key="1">
    <citation type="submission" date="2019-08" db="EMBL/GenBank/DDBJ databases">
        <title>Draft genome sequences of two oriental melons (Cucumis melo L. var makuwa).</title>
        <authorList>
            <person name="Kwon S.-Y."/>
        </authorList>
    </citation>
    <scope>NUCLEOTIDE SEQUENCE [LARGE SCALE GENOMIC DNA]</scope>
    <source>
        <strain evidence="2">cv. SW 3</strain>
        <tissue evidence="1">Leaf</tissue>
    </source>
</reference>
<comment type="caution">
    <text evidence="1">The sequence shown here is derived from an EMBL/GenBank/DDBJ whole genome shotgun (WGS) entry which is preliminary data.</text>
</comment>
<sequence length="194" mass="22104">MPFWGFPDAATLRREIPFLIKYRTETEREKERKKERKRLSKPRGDRIVSVAPVSGPSATLVMVGCCVEYFYCSFEMAMLQLCYGSLCSLEGFVGCEDFEALERSCRRPSRMRTIKCWNSNPSLPQRVVSHSLRIEGIPDAARCVDIRCIRKEVFLTAPLSTRILASEEAFPTPYQHSVGKTSSDVFLPTFFPTS</sequence>
<dbReference type="Proteomes" id="UP000321393">
    <property type="component" value="Unassembled WGS sequence"/>
</dbReference>
<name>A0A5A7T2X5_CUCMM</name>
<dbReference type="AlphaFoldDB" id="A0A5A7T2X5"/>
<evidence type="ECO:0000313" key="1">
    <source>
        <dbReference type="EMBL" id="KAA0035927.1"/>
    </source>
</evidence>
<gene>
    <name evidence="1" type="ORF">E6C27_scaffold56G001030</name>
</gene>
<accession>A0A5A7T2X5</accession>